<proteinExistence type="predicted"/>
<dbReference type="EMBL" id="CM055106">
    <property type="protein sequence ID" value="KAJ7528952.1"/>
    <property type="molecule type" value="Genomic_DNA"/>
</dbReference>
<organism evidence="1 2">
    <name type="scientific">Diphasiastrum complanatum</name>
    <name type="common">Issler's clubmoss</name>
    <name type="synonym">Lycopodium complanatum</name>
    <dbReference type="NCBI Taxonomy" id="34168"/>
    <lineage>
        <taxon>Eukaryota</taxon>
        <taxon>Viridiplantae</taxon>
        <taxon>Streptophyta</taxon>
        <taxon>Embryophyta</taxon>
        <taxon>Tracheophyta</taxon>
        <taxon>Lycopodiopsida</taxon>
        <taxon>Lycopodiales</taxon>
        <taxon>Lycopodiaceae</taxon>
        <taxon>Lycopodioideae</taxon>
        <taxon>Diphasiastrum</taxon>
    </lineage>
</organism>
<evidence type="ECO:0000313" key="1">
    <source>
        <dbReference type="EMBL" id="KAJ7528952.1"/>
    </source>
</evidence>
<keyword evidence="2" id="KW-1185">Reference proteome</keyword>
<accession>A0ACC2BGW1</accession>
<comment type="caution">
    <text evidence="1">The sequence shown here is derived from an EMBL/GenBank/DDBJ whole genome shotgun (WGS) entry which is preliminary data.</text>
</comment>
<gene>
    <name evidence="1" type="ORF">O6H91_15G026700</name>
</gene>
<name>A0ACC2BGW1_DIPCM</name>
<evidence type="ECO:0000313" key="2">
    <source>
        <dbReference type="Proteomes" id="UP001162992"/>
    </source>
</evidence>
<protein>
    <submittedName>
        <fullName evidence="1">Uncharacterized protein</fullName>
    </submittedName>
</protein>
<sequence>MRAGGCAPPCFLCLLVLSLLRVVASLFAQLVLRFLLVCCLLFVVLRSVSSRCDSAGGCGSSGFVLLLCLIRVGVVDSSLVFWLQPGVCSPGFGEPSSFRLAPGVYFFPVMASDKVSVFSST</sequence>
<dbReference type="Proteomes" id="UP001162992">
    <property type="component" value="Chromosome 15"/>
</dbReference>
<reference evidence="2" key="1">
    <citation type="journal article" date="2024" name="Proc. Natl. Acad. Sci. U.S.A.">
        <title>Extraordinary preservation of gene collinearity over three hundred million years revealed in homosporous lycophytes.</title>
        <authorList>
            <person name="Li C."/>
            <person name="Wickell D."/>
            <person name="Kuo L.Y."/>
            <person name="Chen X."/>
            <person name="Nie B."/>
            <person name="Liao X."/>
            <person name="Peng D."/>
            <person name="Ji J."/>
            <person name="Jenkins J."/>
            <person name="Williams M."/>
            <person name="Shu S."/>
            <person name="Plott C."/>
            <person name="Barry K."/>
            <person name="Rajasekar S."/>
            <person name="Grimwood J."/>
            <person name="Han X."/>
            <person name="Sun S."/>
            <person name="Hou Z."/>
            <person name="He W."/>
            <person name="Dai G."/>
            <person name="Sun C."/>
            <person name="Schmutz J."/>
            <person name="Leebens-Mack J.H."/>
            <person name="Li F.W."/>
            <person name="Wang L."/>
        </authorList>
    </citation>
    <scope>NUCLEOTIDE SEQUENCE [LARGE SCALE GENOMIC DNA]</scope>
    <source>
        <strain evidence="2">cv. PW_Plant_1</strain>
    </source>
</reference>